<dbReference type="AlphaFoldDB" id="A0A8H3QDM4"/>
<dbReference type="PANTHER" id="PTHR32344:SF1">
    <property type="entry name" value="U1-TYPE DOMAIN-CONTAINING PROTEIN"/>
    <property type="match status" value="1"/>
</dbReference>
<comment type="caution">
    <text evidence="1">The sequence shown here is derived from an EMBL/GenBank/DDBJ whole genome shotgun (WGS) entry which is preliminary data.</text>
</comment>
<dbReference type="GO" id="GO:0005634">
    <property type="term" value="C:nucleus"/>
    <property type="evidence" value="ECO:0007669"/>
    <property type="project" value="InterPro"/>
</dbReference>
<dbReference type="GO" id="GO:0003690">
    <property type="term" value="F:double-stranded DNA binding"/>
    <property type="evidence" value="ECO:0007669"/>
    <property type="project" value="InterPro"/>
</dbReference>
<reference evidence="1" key="1">
    <citation type="submission" date="2019-10" db="EMBL/GenBank/DDBJ databases">
        <title>Conservation and host-specific expression of non-tandemly repeated heterogenous ribosome RNA gene in arbuscular mycorrhizal fungi.</title>
        <authorList>
            <person name="Maeda T."/>
            <person name="Kobayashi Y."/>
            <person name="Nakagawa T."/>
            <person name="Ezawa T."/>
            <person name="Yamaguchi K."/>
            <person name="Bino T."/>
            <person name="Nishimoto Y."/>
            <person name="Shigenobu S."/>
            <person name="Kawaguchi M."/>
        </authorList>
    </citation>
    <scope>NUCLEOTIDE SEQUENCE</scope>
    <source>
        <strain evidence="1">HR1</strain>
    </source>
</reference>
<evidence type="ECO:0000313" key="2">
    <source>
        <dbReference type="Proteomes" id="UP000615446"/>
    </source>
</evidence>
<dbReference type="SUPFAM" id="SSF53098">
    <property type="entry name" value="Ribonuclease H-like"/>
    <property type="match status" value="1"/>
</dbReference>
<dbReference type="PANTHER" id="PTHR32344">
    <property type="entry name" value="U1-TYPE DOMAIN-CONTAINING PROTEIN"/>
    <property type="match status" value="1"/>
</dbReference>
<dbReference type="GO" id="GO:0006357">
    <property type="term" value="P:regulation of transcription by RNA polymerase II"/>
    <property type="evidence" value="ECO:0007669"/>
    <property type="project" value="InterPro"/>
</dbReference>
<dbReference type="OrthoDB" id="2406733at2759"/>
<gene>
    <name evidence="1" type="ORF">RCL2_000279300</name>
</gene>
<name>A0A8H3QDM4_9GLOM</name>
<sequence length="436" mass="50620">MPPTSTVTAASHAREFPEDFFVDNGKLMCCFCDHSINFQTKNTITAHIGSKTHLRNKKEKKKQQIKKRQPTIQTILNASEIKKPVINNLVDAFVTADIPLEKIDKLQNWLRENCNEGGFIPISVALRHDYLPKLFEDHVNQLKEYFCGKRVSIIVDETTDCRARSVVNILFSYNGVTKLVHVDYLENVNNCTIGQLIIQILVQWGISFDLPQLVTSDSAVYMKKYYRDILKPLMPQLIHLPCLAYILNLIGEAWVSINYFQDVHQLLANIKQTFVYSKSQKNTWFRMAFHVYQNLDYIRRFYNEESKENSTPMIKKINSAFTDQQINGRIEIYLAFIQENAQQFVADLDFFQQKNKPIFPFIEQRLQQLEVRITIGKTITNVGSIMDLVLQKFNSPLTAFCPVFQQAYHAAYKKLEDHVLQHPAHSLFRTVQVFDP</sequence>
<dbReference type="Proteomes" id="UP000615446">
    <property type="component" value="Unassembled WGS sequence"/>
</dbReference>
<dbReference type="EMBL" id="BLAL01000016">
    <property type="protein sequence ID" value="GES75351.1"/>
    <property type="molecule type" value="Genomic_DNA"/>
</dbReference>
<dbReference type="InterPro" id="IPR012337">
    <property type="entry name" value="RNaseH-like_sf"/>
</dbReference>
<protein>
    <submittedName>
        <fullName evidence="1">CGG triplet repeat-binding protein 1</fullName>
    </submittedName>
</protein>
<proteinExistence type="predicted"/>
<accession>A0A8H3QDM4</accession>
<dbReference type="InterPro" id="IPR033375">
    <property type="entry name" value="Cggbp1"/>
</dbReference>
<organism evidence="1 2">
    <name type="scientific">Rhizophagus clarus</name>
    <dbReference type="NCBI Taxonomy" id="94130"/>
    <lineage>
        <taxon>Eukaryota</taxon>
        <taxon>Fungi</taxon>
        <taxon>Fungi incertae sedis</taxon>
        <taxon>Mucoromycota</taxon>
        <taxon>Glomeromycotina</taxon>
        <taxon>Glomeromycetes</taxon>
        <taxon>Glomerales</taxon>
        <taxon>Glomeraceae</taxon>
        <taxon>Rhizophagus</taxon>
    </lineage>
</organism>
<evidence type="ECO:0000313" key="1">
    <source>
        <dbReference type="EMBL" id="GES75351.1"/>
    </source>
</evidence>